<evidence type="ECO:0000256" key="2">
    <source>
        <dbReference type="ARBA" id="ARBA00023002"/>
    </source>
</evidence>
<dbReference type="Pfam" id="PF00106">
    <property type="entry name" value="adh_short"/>
    <property type="match status" value="1"/>
</dbReference>
<proteinExistence type="inferred from homology"/>
<evidence type="ECO:0000256" key="1">
    <source>
        <dbReference type="ARBA" id="ARBA00006484"/>
    </source>
</evidence>
<name>A0A3M0G5T9_9ACTN</name>
<sequence length="257" mass="27084">MHGLEGRLVVITGASRGIGAATAVAVAARGGDVVLLARGRESLDAVAARVRERGVRAWVIPVDLRVDVDAKAAAEAVLQIGVPDVVVANAGHSIARGVLECVERPDSYTRSMGVNFLGTVAFCGPLLAAMVHRNSGHLIGVTTATARIPLPGWGPYVASKAAFDAWLRAAGPELAASGIHVTISRPALVDTGMVVRRRERSRRGVAPERIADQLVGAMLRPRPEISPWWVRPADVASAAAPHTVARLVWAVTRRRAP</sequence>
<dbReference type="Proteomes" id="UP000275256">
    <property type="component" value="Unassembled WGS sequence"/>
</dbReference>
<dbReference type="InterPro" id="IPR036291">
    <property type="entry name" value="NAD(P)-bd_dom_sf"/>
</dbReference>
<dbReference type="CDD" id="cd05233">
    <property type="entry name" value="SDR_c"/>
    <property type="match status" value="1"/>
</dbReference>
<dbReference type="AlphaFoldDB" id="A0A3M0G5T9"/>
<keyword evidence="2" id="KW-0560">Oxidoreductase</keyword>
<organism evidence="3 4">
    <name type="scientific">Tessaracoccus antarcticus</name>
    <dbReference type="NCBI Taxonomy" id="2479848"/>
    <lineage>
        <taxon>Bacteria</taxon>
        <taxon>Bacillati</taxon>
        <taxon>Actinomycetota</taxon>
        <taxon>Actinomycetes</taxon>
        <taxon>Propionibacteriales</taxon>
        <taxon>Propionibacteriaceae</taxon>
        <taxon>Tessaracoccus</taxon>
    </lineage>
</organism>
<protein>
    <submittedName>
        <fullName evidence="3">SDR family NAD(P)-dependent oxidoreductase</fullName>
    </submittedName>
</protein>
<reference evidence="3 4" key="1">
    <citation type="submission" date="2018-10" db="EMBL/GenBank/DDBJ databases">
        <title>Tessaracoccus antarcticuss sp. nov., isolated from sediment.</title>
        <authorList>
            <person name="Zhou L.Y."/>
            <person name="Du Z.J."/>
        </authorList>
    </citation>
    <scope>NUCLEOTIDE SEQUENCE [LARGE SCALE GENOMIC DNA]</scope>
    <source>
        <strain evidence="3 4">JDX10</strain>
    </source>
</reference>
<dbReference type="RefSeq" id="WP_121901408.1">
    <property type="nucleotide sequence ID" value="NZ_REFW01000002.1"/>
</dbReference>
<dbReference type="SUPFAM" id="SSF51735">
    <property type="entry name" value="NAD(P)-binding Rossmann-fold domains"/>
    <property type="match status" value="1"/>
</dbReference>
<dbReference type="GO" id="GO:0016491">
    <property type="term" value="F:oxidoreductase activity"/>
    <property type="evidence" value="ECO:0007669"/>
    <property type="project" value="UniProtKB-KW"/>
</dbReference>
<dbReference type="GO" id="GO:0016020">
    <property type="term" value="C:membrane"/>
    <property type="evidence" value="ECO:0007669"/>
    <property type="project" value="TreeGrafter"/>
</dbReference>
<dbReference type="PRINTS" id="PR00081">
    <property type="entry name" value="GDHRDH"/>
</dbReference>
<comment type="similarity">
    <text evidence="1">Belongs to the short-chain dehydrogenases/reductases (SDR) family.</text>
</comment>
<evidence type="ECO:0000313" key="3">
    <source>
        <dbReference type="EMBL" id="RMB59928.1"/>
    </source>
</evidence>
<dbReference type="OrthoDB" id="9810734at2"/>
<gene>
    <name evidence="3" type="ORF">EAX62_09360</name>
</gene>
<keyword evidence="4" id="KW-1185">Reference proteome</keyword>
<dbReference type="PANTHER" id="PTHR44196">
    <property type="entry name" value="DEHYDROGENASE/REDUCTASE SDR FAMILY MEMBER 7B"/>
    <property type="match status" value="1"/>
</dbReference>
<evidence type="ECO:0000313" key="4">
    <source>
        <dbReference type="Proteomes" id="UP000275256"/>
    </source>
</evidence>
<dbReference type="InterPro" id="IPR002347">
    <property type="entry name" value="SDR_fam"/>
</dbReference>
<dbReference type="Gene3D" id="3.40.50.720">
    <property type="entry name" value="NAD(P)-binding Rossmann-like Domain"/>
    <property type="match status" value="1"/>
</dbReference>
<comment type="caution">
    <text evidence="3">The sequence shown here is derived from an EMBL/GenBank/DDBJ whole genome shotgun (WGS) entry which is preliminary data.</text>
</comment>
<dbReference type="EMBL" id="REFW01000002">
    <property type="protein sequence ID" value="RMB59928.1"/>
    <property type="molecule type" value="Genomic_DNA"/>
</dbReference>
<dbReference type="PANTHER" id="PTHR44196:SF1">
    <property type="entry name" value="DEHYDROGENASE_REDUCTASE SDR FAMILY MEMBER 7B"/>
    <property type="match status" value="1"/>
</dbReference>
<accession>A0A3M0G5T9</accession>